<protein>
    <recommendedName>
        <fullName evidence="7">Small-subunit processome Utp12 domain-containing protein</fullName>
    </recommendedName>
</protein>
<dbReference type="CDD" id="cd00200">
    <property type="entry name" value="WD40"/>
    <property type="match status" value="1"/>
</dbReference>
<feature type="compositionally biased region" description="Basic and acidic residues" evidence="4">
    <location>
        <begin position="252"/>
        <end position="305"/>
    </location>
</feature>
<feature type="compositionally biased region" description="Low complexity" evidence="4">
    <location>
        <begin position="234"/>
        <end position="244"/>
    </location>
</feature>
<evidence type="ECO:0000313" key="5">
    <source>
        <dbReference type="EMBL" id="CEM15502.1"/>
    </source>
</evidence>
<dbReference type="EMBL" id="CDMY01000466">
    <property type="protein sequence ID" value="CEM15502.1"/>
    <property type="molecule type" value="Genomic_DNA"/>
</dbReference>
<evidence type="ECO:0008006" key="7">
    <source>
        <dbReference type="Google" id="ProtNLM"/>
    </source>
</evidence>
<sequence length="1252" mass="136018">MLSYRFASVCGAPYQGGPLCFTVPDADSLLCPTGNRVNALDLVRNRTRTLPCESRMDIYTMALSPDGHLLLVIDETGHALLIAFQGGGTNVILARINFRCRVLCCQFSPDGRYVALTSAKRIEIWETPTVATGWHFSLHRRLGGHLDKVLSVDWSANSLFLVTSSKDTTVRLWSRDPIQREKAGSKGKMTHFVPSTFVDHRNPVRGSFFSHDMQRIYSISTEGVLIAWKWQPSSASDDADLPASRNLPKQAQRREKFRVTGRSVKEEDHLEGMGEAEDAHMADGPHERKRAREDTHGDTDEHMADTDEGQQQQQQQPPPTSDMVYIDGTWLLERRAFCNQPGSAKVTQCVHHGTAGGGGSEFLLVGFTHGVFSLYEVPSFDALHTLSIGQCPVDGLAVNATGDWLAVAASEMGQVVVWEWQSETYILKQQGHHYGVQAVAFSPAGTSLRMGSALEQEGRSLETSASSSGAIVATGGQDGKVKLWHSLSGFCFITFTEHTATVTGLAFTPQGNAVLSSSLDGSVRAYDLLRYRNFRTLASPNEGVQFTCLAVDNGGEVVVAGTQGSEYSVLVWAIQTGKVLEVLSGHEGPIISIAFHPHPSKPGVLCTGSWDGSIRLWDIYGRATKGGAGEPLMHTTEVLAVAFDPRGTGRLAASYLGGLIQIWQCDDGQVVGSIEGLRDIHSGRRVTDKTAANNWGGKGNKNKVSKVNPNQHFSSLCYSASGHQIFAAAKTSARVCVYDADATVLLQYYQLTHNRSIDGILMELNSRFMTEAGIAIQEFDLSDSDLDDAIPGAQRRKRINQALALPGTRGGELSTDKRRQELTVWQVQASLDGRQWAAATSHGLFLYSIDLQGGGSGGVGVSGSGSEGAGPTMLTRDVTIPNIHKALRKKDYAKALSYALALNHFSTLKMVYESIPYSSIPLLVPSIPSPLLPNLLNLIRTLLQPYTPPTQASSSAKVHQLSSPHLQYHLQWLHTTLKAHLIGPQLGGLPLGSAERDRKASGMERVMTGPFSDVRALLLMLLRQLQQHHSFLSRVYASNIHTLRYLTQMPRVRNPHISDDARQPSVAAAPAPAPAPTEGTGVRRRVKSRKAGGRYFDAADDQDEDEGMDEGQRGEGEEEEWPSHWLSDEEHDNNGEDGEQDDEMQDGEGGAEEAPAPAQDGSAEDEMNGEIEQSHLGAARVRREQASAAASSVLQKTRGGKGKKKGRMNGFSAMDLDYLDPDLSPDTASPSVKDAKARLLALAKSAGAARRR</sequence>
<dbReference type="FunCoup" id="A0A0G4FMP4">
    <property type="interactions" value="234"/>
</dbReference>
<dbReference type="GO" id="GO:0034388">
    <property type="term" value="C:Pwp2p-containing subcomplex of 90S preribosome"/>
    <property type="evidence" value="ECO:0007669"/>
    <property type="project" value="TreeGrafter"/>
</dbReference>
<dbReference type="InterPro" id="IPR015943">
    <property type="entry name" value="WD40/YVTN_repeat-like_dom_sf"/>
</dbReference>
<evidence type="ECO:0000256" key="2">
    <source>
        <dbReference type="ARBA" id="ARBA00022737"/>
    </source>
</evidence>
<dbReference type="GO" id="GO:0000462">
    <property type="term" value="P:maturation of SSU-rRNA from tricistronic rRNA transcript (SSU-rRNA, 5.8S rRNA, LSU-rRNA)"/>
    <property type="evidence" value="ECO:0007669"/>
    <property type="project" value="TreeGrafter"/>
</dbReference>
<keyword evidence="6" id="KW-1185">Reference proteome</keyword>
<dbReference type="PhylomeDB" id="A0A0G4FMP4"/>
<reference evidence="5 6" key="1">
    <citation type="submission" date="2014-11" db="EMBL/GenBank/DDBJ databases">
        <authorList>
            <person name="Zhu J."/>
            <person name="Qi W."/>
            <person name="Song R."/>
        </authorList>
    </citation>
    <scope>NUCLEOTIDE SEQUENCE [LARGE SCALE GENOMIC DNA]</scope>
</reference>
<dbReference type="Pfam" id="PF00400">
    <property type="entry name" value="WD40"/>
    <property type="match status" value="4"/>
</dbReference>
<dbReference type="Proteomes" id="UP000041254">
    <property type="component" value="Unassembled WGS sequence"/>
</dbReference>
<evidence type="ECO:0000256" key="4">
    <source>
        <dbReference type="SAM" id="MobiDB-lite"/>
    </source>
</evidence>
<gene>
    <name evidence="5" type="ORF">Vbra_15760</name>
</gene>
<dbReference type="GO" id="GO:0032040">
    <property type="term" value="C:small-subunit processome"/>
    <property type="evidence" value="ECO:0007669"/>
    <property type="project" value="TreeGrafter"/>
</dbReference>
<feature type="compositionally biased region" description="Acidic residues" evidence="4">
    <location>
        <begin position="1135"/>
        <end position="1151"/>
    </location>
</feature>
<dbReference type="PANTHER" id="PTHR19858:SF0">
    <property type="entry name" value="PERIODIC TRYPTOPHAN PROTEIN 2 HOMOLOG"/>
    <property type="match status" value="1"/>
</dbReference>
<dbReference type="GO" id="GO:0000028">
    <property type="term" value="P:ribosomal small subunit assembly"/>
    <property type="evidence" value="ECO:0007669"/>
    <property type="project" value="TreeGrafter"/>
</dbReference>
<feature type="region of interest" description="Disordered" evidence="4">
    <location>
        <begin position="1055"/>
        <end position="1232"/>
    </location>
</feature>
<dbReference type="PROSITE" id="PS00678">
    <property type="entry name" value="WD_REPEATS_1"/>
    <property type="match status" value="1"/>
</dbReference>
<dbReference type="InParanoid" id="A0A0G4FMP4"/>
<accession>A0A0G4FMP4</accession>
<organism evidence="5 6">
    <name type="scientific">Vitrella brassicaformis (strain CCMP3155)</name>
    <dbReference type="NCBI Taxonomy" id="1169540"/>
    <lineage>
        <taxon>Eukaryota</taxon>
        <taxon>Sar</taxon>
        <taxon>Alveolata</taxon>
        <taxon>Colpodellida</taxon>
        <taxon>Vitrellaceae</taxon>
        <taxon>Vitrella</taxon>
    </lineage>
</organism>
<feature type="repeat" description="WD" evidence="3">
    <location>
        <begin position="495"/>
        <end position="536"/>
    </location>
</feature>
<dbReference type="PANTHER" id="PTHR19858">
    <property type="entry name" value="WD40 REPEAT PROTEIN"/>
    <property type="match status" value="1"/>
</dbReference>
<evidence type="ECO:0000256" key="1">
    <source>
        <dbReference type="ARBA" id="ARBA00022574"/>
    </source>
</evidence>
<feature type="repeat" description="WD" evidence="3">
    <location>
        <begin position="583"/>
        <end position="619"/>
    </location>
</feature>
<proteinExistence type="predicted"/>
<feature type="compositionally biased region" description="Acidic residues" evidence="4">
    <location>
        <begin position="1098"/>
        <end position="1109"/>
    </location>
</feature>
<keyword evidence="1 3" id="KW-0853">WD repeat</keyword>
<evidence type="ECO:0000256" key="3">
    <source>
        <dbReference type="PROSITE-ProRule" id="PRU00221"/>
    </source>
</evidence>
<dbReference type="SUPFAM" id="SSF50998">
    <property type="entry name" value="Quinoprotein alcohol dehydrogenase-like"/>
    <property type="match status" value="1"/>
</dbReference>
<dbReference type="InterPro" id="IPR027145">
    <property type="entry name" value="PWP2"/>
</dbReference>
<dbReference type="OrthoDB" id="3142434at2759"/>
<dbReference type="VEuPathDB" id="CryptoDB:Vbra_15760"/>
<dbReference type="SMART" id="SM00320">
    <property type="entry name" value="WD40"/>
    <property type="match status" value="10"/>
</dbReference>
<dbReference type="AlphaFoldDB" id="A0A0G4FMP4"/>
<dbReference type="PROSITE" id="PS50082">
    <property type="entry name" value="WD_REPEATS_2"/>
    <property type="match status" value="3"/>
</dbReference>
<feature type="compositionally biased region" description="Basic residues" evidence="4">
    <location>
        <begin position="1198"/>
        <end position="1207"/>
    </location>
</feature>
<dbReference type="Gene3D" id="2.130.10.10">
    <property type="entry name" value="YVTN repeat-like/Quinoprotein amine dehydrogenase"/>
    <property type="match status" value="3"/>
</dbReference>
<keyword evidence="2" id="KW-0677">Repeat</keyword>
<dbReference type="InterPro" id="IPR011047">
    <property type="entry name" value="Quinoprotein_ADH-like_sf"/>
</dbReference>
<name>A0A0G4FMP4_VITBC</name>
<feature type="compositionally biased region" description="Low complexity" evidence="4">
    <location>
        <begin position="1152"/>
        <end position="1161"/>
    </location>
</feature>
<dbReference type="PROSITE" id="PS50294">
    <property type="entry name" value="WD_REPEATS_REGION"/>
    <property type="match status" value="3"/>
</dbReference>
<dbReference type="STRING" id="1169540.A0A0G4FMP4"/>
<dbReference type="OMA" id="VYEWQSE"/>
<dbReference type="InterPro" id="IPR020472">
    <property type="entry name" value="WD40_PAC1"/>
</dbReference>
<feature type="repeat" description="WD" evidence="3">
    <location>
        <begin position="142"/>
        <end position="174"/>
    </location>
</feature>
<feature type="compositionally biased region" description="Basic residues" evidence="4">
    <location>
        <begin position="1082"/>
        <end position="1092"/>
    </location>
</feature>
<dbReference type="SUPFAM" id="SSF50978">
    <property type="entry name" value="WD40 repeat-like"/>
    <property type="match status" value="1"/>
</dbReference>
<dbReference type="InterPro" id="IPR001680">
    <property type="entry name" value="WD40_rpt"/>
</dbReference>
<dbReference type="PRINTS" id="PR00320">
    <property type="entry name" value="GPROTEINBRPT"/>
</dbReference>
<dbReference type="InterPro" id="IPR036322">
    <property type="entry name" value="WD40_repeat_dom_sf"/>
</dbReference>
<feature type="region of interest" description="Disordered" evidence="4">
    <location>
        <begin position="234"/>
        <end position="323"/>
    </location>
</feature>
<evidence type="ECO:0000313" key="6">
    <source>
        <dbReference type="Proteomes" id="UP000041254"/>
    </source>
</evidence>
<dbReference type="InterPro" id="IPR019775">
    <property type="entry name" value="WD40_repeat_CS"/>
</dbReference>